<dbReference type="InterPro" id="IPR036291">
    <property type="entry name" value="NAD(P)-bd_dom_sf"/>
</dbReference>
<dbReference type="GO" id="GO:0051287">
    <property type="term" value="F:NAD binding"/>
    <property type="evidence" value="ECO:0007669"/>
    <property type="project" value="InterPro"/>
</dbReference>
<dbReference type="InterPro" id="IPR006140">
    <property type="entry name" value="D-isomer_DH_NAD-bd"/>
</dbReference>
<comment type="caution">
    <text evidence="7">The sequence shown here is derived from an EMBL/GenBank/DDBJ whole genome shotgun (WGS) entry which is preliminary data.</text>
</comment>
<feature type="domain" description="D-isomer specific 2-hydroxyacid dehydrogenase catalytic" evidence="5">
    <location>
        <begin position="7"/>
        <end position="319"/>
    </location>
</feature>
<evidence type="ECO:0000313" key="8">
    <source>
        <dbReference type="Proteomes" id="UP000288812"/>
    </source>
</evidence>
<keyword evidence="3" id="KW-0520">NAD</keyword>
<dbReference type="InterPro" id="IPR050418">
    <property type="entry name" value="D-iso_2-hydroxyacid_DH_PdxB"/>
</dbReference>
<protein>
    <submittedName>
        <fullName evidence="7">3-phosphoglycerate dehydrogenase</fullName>
    </submittedName>
</protein>
<dbReference type="Pfam" id="PF00389">
    <property type="entry name" value="2-Hacid_dh"/>
    <property type="match status" value="1"/>
</dbReference>
<dbReference type="GO" id="GO:0016616">
    <property type="term" value="F:oxidoreductase activity, acting on the CH-OH group of donors, NAD or NADP as acceptor"/>
    <property type="evidence" value="ECO:0007669"/>
    <property type="project" value="InterPro"/>
</dbReference>
<evidence type="ECO:0000313" key="7">
    <source>
        <dbReference type="EMBL" id="RVU55538.1"/>
    </source>
</evidence>
<dbReference type="OrthoDB" id="9805416at2"/>
<dbReference type="InterPro" id="IPR029753">
    <property type="entry name" value="D-isomer_DH_CS"/>
</dbReference>
<comment type="similarity">
    <text evidence="1 4">Belongs to the D-isomer specific 2-hydroxyacid dehydrogenase family.</text>
</comment>
<dbReference type="FunFam" id="3.40.50.720:FF:000203">
    <property type="entry name" value="D-3-phosphoglycerate dehydrogenase (SerA)"/>
    <property type="match status" value="1"/>
</dbReference>
<sequence length="319" mass="35972">MKKLKIAIVGKYPPKAVDLILENMKNRENIKVEIVSTEDEYKTLTDADCIILRIFKITKDDLDRIENLKFIQKWGVGFDSIDVDYAREKGIDVSNVPGSNADFVSELAVLLMLSLYRKLTLHDQEIRKGIWGKERHVDETFSLKNKTVGLIGLGNIGKEVAKKVKVFGAKVQYYDIERISIGEENNLDICFKSFETLIETSDVISLHLPLNKNTKNIISKKEISRMKKEAVIINTARGGLIDQGELIKALNENRILGAGLDCFSKEPLLKNDPILKAKNTVLTPHVGGTSMDLLDIMIPEIINNVNNFIDNDELNYIVN</sequence>
<dbReference type="Pfam" id="PF02826">
    <property type="entry name" value="2-Hacid_dh_C"/>
    <property type="match status" value="1"/>
</dbReference>
<evidence type="ECO:0000256" key="3">
    <source>
        <dbReference type="ARBA" id="ARBA00023027"/>
    </source>
</evidence>
<dbReference type="CDD" id="cd12175">
    <property type="entry name" value="2-Hacid_dh_11"/>
    <property type="match status" value="1"/>
</dbReference>
<dbReference type="InterPro" id="IPR006139">
    <property type="entry name" value="D-isomer_2_OHA_DH_cat_dom"/>
</dbReference>
<keyword evidence="8" id="KW-1185">Reference proteome</keyword>
<feature type="domain" description="D-isomer specific 2-hydroxyacid dehydrogenase NAD-binding" evidence="6">
    <location>
        <begin position="110"/>
        <end position="287"/>
    </location>
</feature>
<evidence type="ECO:0000256" key="2">
    <source>
        <dbReference type="ARBA" id="ARBA00023002"/>
    </source>
</evidence>
<dbReference type="SUPFAM" id="SSF51735">
    <property type="entry name" value="NAD(P)-binding Rossmann-fold domains"/>
    <property type="match status" value="1"/>
</dbReference>
<dbReference type="AlphaFoldDB" id="A0A437S9R2"/>
<organism evidence="7 8">
    <name type="scientific">Anaerosphaera multitolerans</name>
    <dbReference type="NCBI Taxonomy" id="2487351"/>
    <lineage>
        <taxon>Bacteria</taxon>
        <taxon>Bacillati</taxon>
        <taxon>Bacillota</taxon>
        <taxon>Tissierellia</taxon>
        <taxon>Tissierellales</taxon>
        <taxon>Peptoniphilaceae</taxon>
        <taxon>Anaerosphaera</taxon>
    </lineage>
</organism>
<dbReference type="EMBL" id="RLIH01000002">
    <property type="protein sequence ID" value="RVU55538.1"/>
    <property type="molecule type" value="Genomic_DNA"/>
</dbReference>
<evidence type="ECO:0000256" key="1">
    <source>
        <dbReference type="ARBA" id="ARBA00005854"/>
    </source>
</evidence>
<dbReference type="Gene3D" id="3.40.50.720">
    <property type="entry name" value="NAD(P)-binding Rossmann-like Domain"/>
    <property type="match status" value="2"/>
</dbReference>
<evidence type="ECO:0000256" key="4">
    <source>
        <dbReference type="RuleBase" id="RU003719"/>
    </source>
</evidence>
<evidence type="ECO:0000259" key="6">
    <source>
        <dbReference type="Pfam" id="PF02826"/>
    </source>
</evidence>
<keyword evidence="2 4" id="KW-0560">Oxidoreductase</keyword>
<name>A0A437S9R2_9FIRM</name>
<dbReference type="Proteomes" id="UP000288812">
    <property type="component" value="Unassembled WGS sequence"/>
</dbReference>
<dbReference type="PANTHER" id="PTHR43761:SF1">
    <property type="entry name" value="D-ISOMER SPECIFIC 2-HYDROXYACID DEHYDROGENASE CATALYTIC DOMAIN-CONTAINING PROTEIN-RELATED"/>
    <property type="match status" value="1"/>
</dbReference>
<dbReference type="SUPFAM" id="SSF52283">
    <property type="entry name" value="Formate/glycerate dehydrogenase catalytic domain-like"/>
    <property type="match status" value="1"/>
</dbReference>
<reference evidence="7 8" key="1">
    <citation type="submission" date="2018-11" db="EMBL/GenBank/DDBJ databases">
        <title>Genome sequencing and assembly of Anaerosphaera sp. nov., GS7-6-2.</title>
        <authorList>
            <person name="Rettenmaier R."/>
            <person name="Liebl W."/>
            <person name="Zverlov V."/>
        </authorList>
    </citation>
    <scope>NUCLEOTIDE SEQUENCE [LARGE SCALE GENOMIC DNA]</scope>
    <source>
        <strain evidence="7 8">GS7-6-2</strain>
    </source>
</reference>
<gene>
    <name evidence="7" type="ORF">EF514_02075</name>
</gene>
<accession>A0A437S9R2</accession>
<dbReference type="PANTHER" id="PTHR43761">
    <property type="entry name" value="D-ISOMER SPECIFIC 2-HYDROXYACID DEHYDROGENASE FAMILY PROTEIN (AFU_ORTHOLOGUE AFUA_1G13630)"/>
    <property type="match status" value="1"/>
</dbReference>
<evidence type="ECO:0000259" key="5">
    <source>
        <dbReference type="Pfam" id="PF00389"/>
    </source>
</evidence>
<proteinExistence type="inferred from homology"/>
<dbReference type="PROSITE" id="PS00670">
    <property type="entry name" value="D_2_HYDROXYACID_DH_2"/>
    <property type="match status" value="1"/>
</dbReference>